<dbReference type="PANTHER" id="PTHR11161">
    <property type="entry name" value="O-ACYLTRANSFERASE"/>
    <property type="match status" value="1"/>
</dbReference>
<feature type="transmembrane region" description="Helical" evidence="1">
    <location>
        <begin position="202"/>
        <end position="223"/>
    </location>
</feature>
<keyword evidence="1" id="KW-0812">Transmembrane</keyword>
<evidence type="ECO:0000313" key="2">
    <source>
        <dbReference type="EMBL" id="CAH1252795.1"/>
    </source>
</evidence>
<dbReference type="InterPro" id="IPR052728">
    <property type="entry name" value="O2_lipid_transport_reg"/>
</dbReference>
<sequence>GITKLTLGICMPSSCTQNDVIQRLDGSIYWRFLVQQGILQVTSAYSQESIPIQNVTIAAICICSVILLLLAIGTIYDVIIHQPQLMAIKRQKESEAQESDVTVTLPNERTLLVNKLPLQETSAAKGGIIGRILLCFSLYTNTGKLLSTKQAPSSIKCLHGIRFLSMSWVLLGHTYAVAEPYFDNLLQALETVPTFTYQAINNSYVSVDSFFFLSGLLMSYLLIQHIQKTKEKGKSVPYGMVYFHRYWRLTPTYMFVMMLYMWVFPYIFSGPFWPPAPFDLDCGDNWWTHLLYINNVFHADRECMG</sequence>
<dbReference type="PANTHER" id="PTHR11161:SF0">
    <property type="entry name" value="O-ACYLTRANSFERASE LIKE PROTEIN"/>
    <property type="match status" value="1"/>
</dbReference>
<keyword evidence="3" id="KW-1185">Reference proteome</keyword>
<keyword evidence="1" id="KW-1133">Transmembrane helix</keyword>
<proteinExistence type="predicted"/>
<keyword evidence="1" id="KW-0472">Membrane</keyword>
<dbReference type="Proteomes" id="UP000838412">
    <property type="component" value="Chromosome 2"/>
</dbReference>
<evidence type="ECO:0000256" key="1">
    <source>
        <dbReference type="SAM" id="Phobius"/>
    </source>
</evidence>
<dbReference type="AlphaFoldDB" id="A0A8J9ZF40"/>
<feature type="transmembrane region" description="Helical" evidence="1">
    <location>
        <begin position="55"/>
        <end position="80"/>
    </location>
</feature>
<accession>A0A8J9ZF40</accession>
<name>A0A8J9ZF40_BRALA</name>
<gene>
    <name evidence="2" type="primary">Hypp1588</name>
    <name evidence="2" type="ORF">BLAG_LOCUS12781</name>
</gene>
<protein>
    <submittedName>
        <fullName evidence="2">Hypp1588 protein</fullName>
    </submittedName>
</protein>
<feature type="non-terminal residue" evidence="2">
    <location>
        <position position="1"/>
    </location>
</feature>
<organism evidence="2 3">
    <name type="scientific">Branchiostoma lanceolatum</name>
    <name type="common">Common lancelet</name>
    <name type="synonym">Amphioxus lanceolatum</name>
    <dbReference type="NCBI Taxonomy" id="7740"/>
    <lineage>
        <taxon>Eukaryota</taxon>
        <taxon>Metazoa</taxon>
        <taxon>Chordata</taxon>
        <taxon>Cephalochordata</taxon>
        <taxon>Leptocardii</taxon>
        <taxon>Amphioxiformes</taxon>
        <taxon>Branchiostomatidae</taxon>
        <taxon>Branchiostoma</taxon>
    </lineage>
</organism>
<dbReference type="EMBL" id="OV696687">
    <property type="protein sequence ID" value="CAH1252795.1"/>
    <property type="molecule type" value="Genomic_DNA"/>
</dbReference>
<reference evidence="2" key="1">
    <citation type="submission" date="2022-01" db="EMBL/GenBank/DDBJ databases">
        <authorList>
            <person name="Braso-Vives M."/>
        </authorList>
    </citation>
    <scope>NUCLEOTIDE SEQUENCE</scope>
</reference>
<evidence type="ECO:0000313" key="3">
    <source>
        <dbReference type="Proteomes" id="UP000838412"/>
    </source>
</evidence>
<feature type="transmembrane region" description="Helical" evidence="1">
    <location>
        <begin position="250"/>
        <end position="268"/>
    </location>
</feature>
<dbReference type="OrthoDB" id="207378at2759"/>